<dbReference type="Gene3D" id="1.10.10.660">
    <property type="entry name" value="conserved protein of unknown function from Enterococcus faecalis V583"/>
    <property type="match status" value="1"/>
</dbReference>
<name>A0A1H3UB23_9ACTN</name>
<dbReference type="InterPro" id="IPR009499">
    <property type="entry name" value="AllG-like"/>
</dbReference>
<dbReference type="RefSeq" id="WP_204082729.1">
    <property type="nucleotide sequence ID" value="NZ_BOND01000006.1"/>
</dbReference>
<reference evidence="2" key="1">
    <citation type="submission" date="2016-10" db="EMBL/GenBank/DDBJ databases">
        <authorList>
            <person name="Varghese N."/>
            <person name="Submissions S."/>
        </authorList>
    </citation>
    <scope>NUCLEOTIDE SEQUENCE [LARGE SCALE GENOMIC DNA]</scope>
    <source>
        <strain evidence="2">DSM 44718</strain>
    </source>
</reference>
<protein>
    <recommendedName>
        <fullName evidence="3">YahG/YlbE-like protein</fullName>
    </recommendedName>
</protein>
<evidence type="ECO:0000313" key="2">
    <source>
        <dbReference type="Proteomes" id="UP000199632"/>
    </source>
</evidence>
<dbReference type="Gene3D" id="3.90.1700.10">
    <property type="entry name" value="v583 domain like"/>
    <property type="match status" value="1"/>
</dbReference>
<keyword evidence="2" id="KW-1185">Reference proteome</keyword>
<dbReference type="AlphaFoldDB" id="A0A1H3UB23"/>
<dbReference type="Gene3D" id="3.90.1710.10">
    <property type="entry name" value="Enterococcus faecalis V583 domain"/>
    <property type="match status" value="1"/>
</dbReference>
<proteinExistence type="predicted"/>
<gene>
    <name evidence="1" type="ORF">SAMN05421684_6883</name>
</gene>
<dbReference type="InterPro" id="IPR024033">
    <property type="entry name" value="OXTCase_su_AllG_h-dom"/>
</dbReference>
<evidence type="ECO:0000313" key="1">
    <source>
        <dbReference type="EMBL" id="SDZ59497.1"/>
    </source>
</evidence>
<organism evidence="1 2">
    <name type="scientific">Asanoa ishikariensis</name>
    <dbReference type="NCBI Taxonomy" id="137265"/>
    <lineage>
        <taxon>Bacteria</taxon>
        <taxon>Bacillati</taxon>
        <taxon>Actinomycetota</taxon>
        <taxon>Actinomycetes</taxon>
        <taxon>Micromonosporales</taxon>
        <taxon>Micromonosporaceae</taxon>
        <taxon>Asanoa</taxon>
    </lineage>
</organism>
<dbReference type="EMBL" id="FNQB01000004">
    <property type="protein sequence ID" value="SDZ59497.1"/>
    <property type="molecule type" value="Genomic_DNA"/>
</dbReference>
<dbReference type="Proteomes" id="UP000199632">
    <property type="component" value="Unassembled WGS sequence"/>
</dbReference>
<accession>A0A1H3UB23</accession>
<evidence type="ECO:0008006" key="3">
    <source>
        <dbReference type="Google" id="ProtNLM"/>
    </source>
</evidence>
<dbReference type="Pfam" id="PF06545">
    <property type="entry name" value="AllG"/>
    <property type="match status" value="1"/>
</dbReference>
<dbReference type="STRING" id="137265.SAMN05421684_6883"/>
<sequence length="413" mass="43589">MTAPSLRDKANRVAAERMCAARPTLVGVEPAGAVVPGMTPTTILTSGPPLAWSDYYGGQRHAILSAAVYEGLAPDLDTADAAIRENRITVESTHDHGCVGSVAGLYTASMPVFVVEDAATGVRGFCNMYEGESRKRLNYGVYDETVAAGLDFLRDGLAPVLAEAVRRAGGVPLTPLIARALRMGDELHSRNTAATTLFLKALTPVLLDMAADGDHLAVRTAYGFLADSDYSFLRLAMAAAKVSADSARDVAHSSVVTAMSISCREFGIRVSGTGDTWHRGPLPDVDCRLFDGFTEDDIEWMGGESHITETTGLGGFAQAAAFALQQYQGGSPQAMVDMNQRMYQITVAEHPEYRIPFLAFRGSPVGIDVFKVVETGIQPVIDGGLAGRGGGQIGAGILRAPMECFAKAAAALG</sequence>